<feature type="domain" description="Peptidase M16 N-terminal" evidence="7">
    <location>
        <begin position="39"/>
        <end position="181"/>
    </location>
</feature>
<dbReference type="EMBL" id="JASJOS010000001">
    <property type="protein sequence ID" value="MDJ1479108.1"/>
    <property type="molecule type" value="Genomic_DNA"/>
</dbReference>
<dbReference type="Pfam" id="PF05193">
    <property type="entry name" value="Peptidase_M16_C"/>
    <property type="match status" value="1"/>
</dbReference>
<dbReference type="PANTHER" id="PTHR43690">
    <property type="entry name" value="NARDILYSIN"/>
    <property type="match status" value="1"/>
</dbReference>
<feature type="chain" id="PRO_5041933453" evidence="6">
    <location>
        <begin position="19"/>
        <end position="437"/>
    </location>
</feature>
<accession>A0AAE3QM18</accession>
<dbReference type="InterPro" id="IPR011765">
    <property type="entry name" value="Pept_M16_N"/>
</dbReference>
<gene>
    <name evidence="9" type="ORF">QNI16_01355</name>
</gene>
<evidence type="ECO:0000256" key="6">
    <source>
        <dbReference type="SAM" id="SignalP"/>
    </source>
</evidence>
<comment type="similarity">
    <text evidence="1">Belongs to the peptidase M16 family.</text>
</comment>
<dbReference type="Gene3D" id="3.30.830.10">
    <property type="entry name" value="Metalloenzyme, LuxS/M16 peptidase-like"/>
    <property type="match status" value="2"/>
</dbReference>
<dbReference type="InterPro" id="IPR050626">
    <property type="entry name" value="Peptidase_M16"/>
</dbReference>
<dbReference type="Pfam" id="PF00675">
    <property type="entry name" value="Peptidase_M16"/>
    <property type="match status" value="1"/>
</dbReference>
<dbReference type="SUPFAM" id="SSF63411">
    <property type="entry name" value="LuxS/MPP-like metallohydrolase"/>
    <property type="match status" value="2"/>
</dbReference>
<keyword evidence="2" id="KW-0645">Protease</keyword>
<keyword evidence="5" id="KW-0482">Metalloprotease</keyword>
<evidence type="ECO:0000313" key="10">
    <source>
        <dbReference type="Proteomes" id="UP001241110"/>
    </source>
</evidence>
<feature type="domain" description="Peptidase M16 C-terminal" evidence="8">
    <location>
        <begin position="189"/>
        <end position="366"/>
    </location>
</feature>
<comment type="caution">
    <text evidence="9">The sequence shown here is derived from an EMBL/GenBank/DDBJ whole genome shotgun (WGS) entry which is preliminary data.</text>
</comment>
<dbReference type="InterPro" id="IPR011249">
    <property type="entry name" value="Metalloenz_LuxS/M16"/>
</dbReference>
<evidence type="ECO:0000256" key="3">
    <source>
        <dbReference type="ARBA" id="ARBA00022801"/>
    </source>
</evidence>
<organism evidence="9 10">
    <name type="scientific">Xanthocytophaga flava</name>
    <dbReference type="NCBI Taxonomy" id="3048013"/>
    <lineage>
        <taxon>Bacteria</taxon>
        <taxon>Pseudomonadati</taxon>
        <taxon>Bacteroidota</taxon>
        <taxon>Cytophagia</taxon>
        <taxon>Cytophagales</taxon>
        <taxon>Rhodocytophagaceae</taxon>
        <taxon>Xanthocytophaga</taxon>
    </lineage>
</organism>
<dbReference type="AlphaFoldDB" id="A0AAE3QM18"/>
<feature type="signal peptide" evidence="6">
    <location>
        <begin position="1"/>
        <end position="18"/>
    </location>
</feature>
<sequence>MKQFFIVPALLCCLSVLAQNKADDVKTFTLTNGMKFLVVEDNSIPNANMYLLYRVGARNEHPGITGLSHFFEHMMFNGSKKYGPKEFDRTMEFNGGANNAYTTENVTVYTDWFPSSALEKIFDLEADRIASLTIDPKMVESERGVVLSERSTGLENSPWRMLGEAVNATAFQEHPYHWPVIGYEEDIKNWTKEDLEYYFKTYYAPNNCVVVISGNVKTDEVKRLAQKYMEPIPAQKAADPVHLVEPPQTGERRVTVQKQVATPYMLIGYHTPEARHKDFYALSILSSVLSKGNSSRLYSTLVDKKQLVSNVFTDYSESFDPTLFQIYVVAAKDAKEADIESAIYEEIEKIKKEGITEKELQKIKNQKLMEFYGQIETINGKSNNLGTYELFFGDYKKMFEAPAEYNKVTLDDIKRVANEYFKKSNRTVGVLKANVED</sequence>
<dbReference type="PANTHER" id="PTHR43690:SF17">
    <property type="entry name" value="PROTEIN YHJJ"/>
    <property type="match status" value="1"/>
</dbReference>
<dbReference type="GO" id="GO:0008237">
    <property type="term" value="F:metallopeptidase activity"/>
    <property type="evidence" value="ECO:0007669"/>
    <property type="project" value="UniProtKB-KW"/>
</dbReference>
<keyword evidence="4" id="KW-0862">Zinc</keyword>
<name>A0AAE3QM18_9BACT</name>
<evidence type="ECO:0000259" key="8">
    <source>
        <dbReference type="Pfam" id="PF05193"/>
    </source>
</evidence>
<evidence type="ECO:0000256" key="5">
    <source>
        <dbReference type="ARBA" id="ARBA00023049"/>
    </source>
</evidence>
<dbReference type="RefSeq" id="WP_313975024.1">
    <property type="nucleotide sequence ID" value="NZ_JASJOS010000001.1"/>
</dbReference>
<protein>
    <submittedName>
        <fullName evidence="9">Pitrilysin family protein</fullName>
    </submittedName>
</protein>
<dbReference type="Proteomes" id="UP001241110">
    <property type="component" value="Unassembled WGS sequence"/>
</dbReference>
<keyword evidence="3" id="KW-0378">Hydrolase</keyword>
<evidence type="ECO:0000256" key="4">
    <source>
        <dbReference type="ARBA" id="ARBA00022833"/>
    </source>
</evidence>
<proteinExistence type="inferred from homology"/>
<evidence type="ECO:0000313" key="9">
    <source>
        <dbReference type="EMBL" id="MDJ1479108.1"/>
    </source>
</evidence>
<dbReference type="InterPro" id="IPR007863">
    <property type="entry name" value="Peptidase_M16_C"/>
</dbReference>
<dbReference type="GO" id="GO:0006508">
    <property type="term" value="P:proteolysis"/>
    <property type="evidence" value="ECO:0007669"/>
    <property type="project" value="UniProtKB-KW"/>
</dbReference>
<evidence type="ECO:0000256" key="1">
    <source>
        <dbReference type="ARBA" id="ARBA00007261"/>
    </source>
</evidence>
<reference evidence="9" key="1">
    <citation type="submission" date="2023-05" db="EMBL/GenBank/DDBJ databases">
        <authorList>
            <person name="Zhang X."/>
        </authorList>
    </citation>
    <scope>NUCLEOTIDE SEQUENCE</scope>
    <source>
        <strain evidence="9">YF14B1</strain>
    </source>
</reference>
<evidence type="ECO:0000256" key="2">
    <source>
        <dbReference type="ARBA" id="ARBA00022670"/>
    </source>
</evidence>
<evidence type="ECO:0000259" key="7">
    <source>
        <dbReference type="Pfam" id="PF00675"/>
    </source>
</evidence>
<dbReference type="GO" id="GO:0046872">
    <property type="term" value="F:metal ion binding"/>
    <property type="evidence" value="ECO:0007669"/>
    <property type="project" value="InterPro"/>
</dbReference>
<keyword evidence="6" id="KW-0732">Signal</keyword>